<evidence type="ECO:0000313" key="4">
    <source>
        <dbReference type="Proteomes" id="UP001205919"/>
    </source>
</evidence>
<dbReference type="InterPro" id="IPR019734">
    <property type="entry name" value="TPR_rpt"/>
</dbReference>
<feature type="region of interest" description="Disordered" evidence="2">
    <location>
        <begin position="112"/>
        <end position="141"/>
    </location>
</feature>
<evidence type="ECO:0000256" key="2">
    <source>
        <dbReference type="SAM" id="MobiDB-lite"/>
    </source>
</evidence>
<accession>A0AAW5KAK7</accession>
<dbReference type="Gene3D" id="1.25.40.10">
    <property type="entry name" value="Tetratricopeptide repeat domain"/>
    <property type="match status" value="1"/>
</dbReference>
<dbReference type="EMBL" id="JANFYT010000042">
    <property type="protein sequence ID" value="MCQ4815568.1"/>
    <property type="molecule type" value="Genomic_DNA"/>
</dbReference>
<comment type="caution">
    <text evidence="3">The sequence shown here is derived from an EMBL/GenBank/DDBJ whole genome shotgun (WGS) entry which is preliminary data.</text>
</comment>
<dbReference type="PROSITE" id="PS50005">
    <property type="entry name" value="TPR"/>
    <property type="match status" value="1"/>
</dbReference>
<dbReference type="AlphaFoldDB" id="A0AAW5KAK7"/>
<feature type="repeat" description="TPR" evidence="1">
    <location>
        <begin position="51"/>
        <end position="84"/>
    </location>
</feature>
<protein>
    <recommendedName>
        <fullName evidence="5">Tetratricopeptide repeat protein</fullName>
    </recommendedName>
</protein>
<evidence type="ECO:0008006" key="5">
    <source>
        <dbReference type="Google" id="ProtNLM"/>
    </source>
</evidence>
<sequence length="141" mass="15740">MDETMTASNDDKRVLAALCSDIKREIAGKRYDHAECALRIAKAMEQYPDAPEPHNLLGILLEESGDHRGAMKHFRAAWALDPGYRPAHFNMESLGGFFPEDFSVKKYAFDDSDCGPREDAASPQKSKGVTGKFFRKEDGRA</sequence>
<gene>
    <name evidence="3" type="ORF">NE630_14105</name>
</gene>
<reference evidence="3 4" key="1">
    <citation type="submission" date="2022-06" db="EMBL/GenBank/DDBJ databases">
        <title>Isolation of gut microbiota from human fecal samples.</title>
        <authorList>
            <person name="Pamer E.G."/>
            <person name="Barat B."/>
            <person name="Waligurski E."/>
            <person name="Medina S."/>
            <person name="Paddock L."/>
            <person name="Mostad J."/>
        </authorList>
    </citation>
    <scope>NUCLEOTIDE SEQUENCE [LARGE SCALE GENOMIC DNA]</scope>
    <source>
        <strain evidence="3 4">DFI.9.90</strain>
    </source>
</reference>
<dbReference type="SUPFAM" id="SSF48452">
    <property type="entry name" value="TPR-like"/>
    <property type="match status" value="1"/>
</dbReference>
<evidence type="ECO:0000256" key="1">
    <source>
        <dbReference type="PROSITE-ProRule" id="PRU00339"/>
    </source>
</evidence>
<dbReference type="InterPro" id="IPR011990">
    <property type="entry name" value="TPR-like_helical_dom_sf"/>
</dbReference>
<proteinExistence type="predicted"/>
<evidence type="ECO:0000313" key="3">
    <source>
        <dbReference type="EMBL" id="MCQ4815568.1"/>
    </source>
</evidence>
<keyword evidence="1" id="KW-0802">TPR repeat</keyword>
<keyword evidence="4" id="KW-1185">Reference proteome</keyword>
<organism evidence="3 4">
    <name type="scientific">Cloacibacillus evryensis</name>
    <dbReference type="NCBI Taxonomy" id="508460"/>
    <lineage>
        <taxon>Bacteria</taxon>
        <taxon>Thermotogati</taxon>
        <taxon>Synergistota</taxon>
        <taxon>Synergistia</taxon>
        <taxon>Synergistales</taxon>
        <taxon>Synergistaceae</taxon>
        <taxon>Cloacibacillus</taxon>
    </lineage>
</organism>
<dbReference type="Proteomes" id="UP001205919">
    <property type="component" value="Unassembled WGS sequence"/>
</dbReference>
<dbReference type="RefSeq" id="WP_008708647.1">
    <property type="nucleotide sequence ID" value="NZ_CABKQM010000002.1"/>
</dbReference>
<name>A0AAW5KAK7_9BACT</name>